<sequence length="142" mass="16490">MSINPERDLARLMMPTWRSLMDIEPKRCHEYRLSHWEYIILSDVEEHPGTSQRDVAQRIVRSASRIADDVESLQARGLVTRTPAAHDRRVNCLQLTKAGRNLTQRIRRAIRADERELLSELSPTEQNRLRALLTKAIPTQLL</sequence>
<dbReference type="PRINTS" id="PR00598">
    <property type="entry name" value="HTHMARR"/>
</dbReference>
<dbReference type="InterPro" id="IPR000835">
    <property type="entry name" value="HTH_MarR-typ"/>
</dbReference>
<dbReference type="PANTHER" id="PTHR33164:SF43">
    <property type="entry name" value="HTH-TYPE TRANSCRIPTIONAL REPRESSOR YETL"/>
    <property type="match status" value="1"/>
</dbReference>
<accession>A0ABN2KX34</accession>
<dbReference type="SUPFAM" id="SSF46785">
    <property type="entry name" value="Winged helix' DNA-binding domain"/>
    <property type="match status" value="1"/>
</dbReference>
<dbReference type="PANTHER" id="PTHR33164">
    <property type="entry name" value="TRANSCRIPTIONAL REGULATOR, MARR FAMILY"/>
    <property type="match status" value="1"/>
</dbReference>
<dbReference type="EMBL" id="BAAAPN010000057">
    <property type="protein sequence ID" value="GAA1767211.1"/>
    <property type="molecule type" value="Genomic_DNA"/>
</dbReference>
<comment type="caution">
    <text evidence="2">The sequence shown here is derived from an EMBL/GenBank/DDBJ whole genome shotgun (WGS) entry which is preliminary data.</text>
</comment>
<dbReference type="PROSITE" id="PS50995">
    <property type="entry name" value="HTH_MARR_2"/>
    <property type="match status" value="1"/>
</dbReference>
<reference evidence="2 3" key="1">
    <citation type="journal article" date="2019" name="Int. J. Syst. Evol. Microbiol.">
        <title>The Global Catalogue of Microorganisms (GCM) 10K type strain sequencing project: providing services to taxonomists for standard genome sequencing and annotation.</title>
        <authorList>
            <consortium name="The Broad Institute Genomics Platform"/>
            <consortium name="The Broad Institute Genome Sequencing Center for Infectious Disease"/>
            <person name="Wu L."/>
            <person name="Ma J."/>
        </authorList>
    </citation>
    <scope>NUCLEOTIDE SEQUENCE [LARGE SCALE GENOMIC DNA]</scope>
    <source>
        <strain evidence="2 3">JCM 15591</strain>
    </source>
</reference>
<dbReference type="InterPro" id="IPR036388">
    <property type="entry name" value="WH-like_DNA-bd_sf"/>
</dbReference>
<dbReference type="Pfam" id="PF12802">
    <property type="entry name" value="MarR_2"/>
    <property type="match status" value="1"/>
</dbReference>
<feature type="domain" description="HTH marR-type" evidence="1">
    <location>
        <begin position="6"/>
        <end position="138"/>
    </location>
</feature>
<dbReference type="InterPro" id="IPR036390">
    <property type="entry name" value="WH_DNA-bd_sf"/>
</dbReference>
<evidence type="ECO:0000313" key="2">
    <source>
        <dbReference type="EMBL" id="GAA1767211.1"/>
    </source>
</evidence>
<organism evidence="2 3">
    <name type="scientific">Nostocoides vanveenii</name>
    <dbReference type="NCBI Taxonomy" id="330835"/>
    <lineage>
        <taxon>Bacteria</taxon>
        <taxon>Bacillati</taxon>
        <taxon>Actinomycetota</taxon>
        <taxon>Actinomycetes</taxon>
        <taxon>Micrococcales</taxon>
        <taxon>Intrasporangiaceae</taxon>
        <taxon>Nostocoides</taxon>
    </lineage>
</organism>
<evidence type="ECO:0000313" key="3">
    <source>
        <dbReference type="Proteomes" id="UP001501475"/>
    </source>
</evidence>
<gene>
    <name evidence="2" type="ORF">GCM10009810_27430</name>
</gene>
<name>A0ABN2KX34_9MICO</name>
<keyword evidence="3" id="KW-1185">Reference proteome</keyword>
<proteinExistence type="predicted"/>
<evidence type="ECO:0000259" key="1">
    <source>
        <dbReference type="PROSITE" id="PS50995"/>
    </source>
</evidence>
<dbReference type="Gene3D" id="1.10.10.10">
    <property type="entry name" value="Winged helix-like DNA-binding domain superfamily/Winged helix DNA-binding domain"/>
    <property type="match status" value="1"/>
</dbReference>
<dbReference type="InterPro" id="IPR039422">
    <property type="entry name" value="MarR/SlyA-like"/>
</dbReference>
<dbReference type="SMART" id="SM00347">
    <property type="entry name" value="HTH_MARR"/>
    <property type="match status" value="1"/>
</dbReference>
<dbReference type="Proteomes" id="UP001501475">
    <property type="component" value="Unassembled WGS sequence"/>
</dbReference>
<protein>
    <recommendedName>
        <fullName evidence="1">HTH marR-type domain-containing protein</fullName>
    </recommendedName>
</protein>
<dbReference type="RefSeq" id="WP_344067370.1">
    <property type="nucleotide sequence ID" value="NZ_BAAAPN010000057.1"/>
</dbReference>